<keyword evidence="2" id="KW-1185">Reference proteome</keyword>
<accession>A0A0K6G7V1</accession>
<protein>
    <submittedName>
        <fullName evidence="1">Glycoside hydrolase family 5 protein</fullName>
    </submittedName>
</protein>
<name>A0A0K6G7V1_9AGAM</name>
<dbReference type="EMBL" id="CYGV01001478">
    <property type="protein sequence ID" value="CUA74697.1"/>
    <property type="molecule type" value="Genomic_DNA"/>
</dbReference>
<dbReference type="Proteomes" id="UP000044841">
    <property type="component" value="Unassembled WGS sequence"/>
</dbReference>
<evidence type="ECO:0000313" key="2">
    <source>
        <dbReference type="Proteomes" id="UP000044841"/>
    </source>
</evidence>
<sequence length="284" mass="31198">MSRHWNWFNADALGLLRGKYSSVLVALQVGERTIRKSYGLDGNSKYVGDYTDQTRALDCSLKGADGNSVINWMLWTYAPDNSHMWGNGWNMDDLALWSMDDANRDRGSQGFQIESSSANLLNDGSQDVRQRSESTLGTLHGPAAIGTQPRSQIVMTQKPTCSTSDPSTSVGISADKLYDFVVVGARGIGALGSPWPVATVGTPMYIFNISKALFELKIKVTTNDRPWGGKTPIRSPLSDLGEDEEELSTEIYIPWCITPPTRRLTANCFPAAETTPCRPRSIPK</sequence>
<dbReference type="AlphaFoldDB" id="A0A0K6G7V1"/>
<dbReference type="PANTHER" id="PTHR31308:SF6">
    <property type="entry name" value="GLYCOSIDE HYDROLASE FAMILY 5 C-TERMINAL DOMAIN-CONTAINING PROTEIN"/>
    <property type="match status" value="1"/>
</dbReference>
<proteinExistence type="predicted"/>
<evidence type="ECO:0000313" key="1">
    <source>
        <dbReference type="EMBL" id="CUA74697.1"/>
    </source>
</evidence>
<organism evidence="1 2">
    <name type="scientific">Rhizoctonia solani</name>
    <dbReference type="NCBI Taxonomy" id="456999"/>
    <lineage>
        <taxon>Eukaryota</taxon>
        <taxon>Fungi</taxon>
        <taxon>Dikarya</taxon>
        <taxon>Basidiomycota</taxon>
        <taxon>Agaricomycotina</taxon>
        <taxon>Agaricomycetes</taxon>
        <taxon>Cantharellales</taxon>
        <taxon>Ceratobasidiaceae</taxon>
        <taxon>Rhizoctonia</taxon>
    </lineage>
</organism>
<reference evidence="1 2" key="1">
    <citation type="submission" date="2015-07" db="EMBL/GenBank/DDBJ databases">
        <authorList>
            <person name="Noorani M."/>
        </authorList>
    </citation>
    <scope>NUCLEOTIDE SEQUENCE [LARGE SCALE GENOMIC DNA]</scope>
    <source>
        <strain evidence="1">BBA 69670</strain>
    </source>
</reference>
<keyword evidence="1" id="KW-0378">Hydrolase</keyword>
<dbReference type="PANTHER" id="PTHR31308">
    <property type="match status" value="1"/>
</dbReference>
<dbReference type="GO" id="GO:1904462">
    <property type="term" value="P:ergosteryl 3-beta-D-glucoside catabolic process"/>
    <property type="evidence" value="ECO:0007669"/>
    <property type="project" value="TreeGrafter"/>
</dbReference>
<dbReference type="GO" id="GO:0050295">
    <property type="term" value="F:steryl-beta-glucosidase activity"/>
    <property type="evidence" value="ECO:0007669"/>
    <property type="project" value="TreeGrafter"/>
</dbReference>
<gene>
    <name evidence="1" type="ORF">RSOLAG22IIIB_05666</name>
</gene>
<dbReference type="InterPro" id="IPR052066">
    <property type="entry name" value="Glycosphingolipid_Hydrolases"/>
</dbReference>